<evidence type="ECO:0000259" key="2">
    <source>
        <dbReference type="Pfam" id="PF02826"/>
    </source>
</evidence>
<reference evidence="3 4" key="1">
    <citation type="submission" date="2024-02" db="EMBL/GenBank/DDBJ databases">
        <authorList>
            <person name="Chen Y."/>
            <person name="Shah S."/>
            <person name="Dougan E. K."/>
            <person name="Thang M."/>
            <person name="Chan C."/>
        </authorList>
    </citation>
    <scope>NUCLEOTIDE SEQUENCE [LARGE SCALE GENOMIC DNA]</scope>
</reference>
<dbReference type="EMBL" id="CAXAMM010008347">
    <property type="protein sequence ID" value="CAK9017095.1"/>
    <property type="molecule type" value="Genomic_DNA"/>
</dbReference>
<name>A0ABP0JRK1_9DINO</name>
<dbReference type="Proteomes" id="UP001642464">
    <property type="component" value="Unassembled WGS sequence"/>
</dbReference>
<proteinExistence type="predicted"/>
<evidence type="ECO:0000313" key="4">
    <source>
        <dbReference type="Proteomes" id="UP001642464"/>
    </source>
</evidence>
<dbReference type="SUPFAM" id="SSF51735">
    <property type="entry name" value="NAD(P)-binding Rossmann-fold domains"/>
    <property type="match status" value="1"/>
</dbReference>
<dbReference type="InterPro" id="IPR036291">
    <property type="entry name" value="NAD(P)-bd_dom_sf"/>
</dbReference>
<feature type="chain" id="PRO_5046885344" evidence="1">
    <location>
        <begin position="17"/>
        <end position="230"/>
    </location>
</feature>
<dbReference type="Pfam" id="PF02826">
    <property type="entry name" value="2-Hacid_dh_C"/>
    <property type="match status" value="1"/>
</dbReference>
<organism evidence="3 4">
    <name type="scientific">Durusdinium trenchii</name>
    <dbReference type="NCBI Taxonomy" id="1381693"/>
    <lineage>
        <taxon>Eukaryota</taxon>
        <taxon>Sar</taxon>
        <taxon>Alveolata</taxon>
        <taxon>Dinophyceae</taxon>
        <taxon>Suessiales</taxon>
        <taxon>Symbiodiniaceae</taxon>
        <taxon>Durusdinium</taxon>
    </lineage>
</organism>
<sequence length="230" mass="24543">MHLLLVASAASSYLYCVNSPSIAIRRPSPVPFLDCLGGFGSARLAGWSRATPTDQKELLQRLRPEVQCTFGPTPPQGTQILVSAFPSQQDLDACGSGLKVLVIPFAGLPVATKNLVTDAGFIKNGLRLHNVHHNSSTTAEMAVALGLAAAKQLLPADRSLRKGDWSPRGIPSYGDPDPMFQLGLDGQTALVLGYGEVGRRVSRAAKSFPSMRIVNGILIRSEVHLGLLHQ</sequence>
<accession>A0ABP0JRK1</accession>
<feature type="signal peptide" evidence="1">
    <location>
        <begin position="1"/>
        <end position="16"/>
    </location>
</feature>
<evidence type="ECO:0000256" key="1">
    <source>
        <dbReference type="SAM" id="SignalP"/>
    </source>
</evidence>
<comment type="caution">
    <text evidence="3">The sequence shown here is derived from an EMBL/GenBank/DDBJ whole genome shotgun (WGS) entry which is preliminary data.</text>
</comment>
<protein>
    <submittedName>
        <fullName evidence="3">Glyoxylate reductase</fullName>
    </submittedName>
</protein>
<gene>
    <name evidence="3" type="ORF">SCF082_LOCUS13475</name>
</gene>
<dbReference type="Gene3D" id="3.40.50.720">
    <property type="entry name" value="NAD(P)-binding Rossmann-like Domain"/>
    <property type="match status" value="1"/>
</dbReference>
<keyword evidence="4" id="KW-1185">Reference proteome</keyword>
<feature type="domain" description="D-isomer specific 2-hydroxyacid dehydrogenase NAD-binding" evidence="2">
    <location>
        <begin position="144"/>
        <end position="209"/>
    </location>
</feature>
<keyword evidence="1" id="KW-0732">Signal</keyword>
<evidence type="ECO:0000313" key="3">
    <source>
        <dbReference type="EMBL" id="CAK9017095.1"/>
    </source>
</evidence>
<dbReference type="InterPro" id="IPR006140">
    <property type="entry name" value="D-isomer_DH_NAD-bd"/>
</dbReference>